<dbReference type="AlphaFoldDB" id="A0A6I1WKM5"/>
<dbReference type="NCBIfam" id="TIGR00254">
    <property type="entry name" value="GGDEF"/>
    <property type="match status" value="1"/>
</dbReference>
<dbReference type="InterPro" id="IPR029787">
    <property type="entry name" value="Nucleotide_cyclase"/>
</dbReference>
<dbReference type="RefSeq" id="WP_153356373.1">
    <property type="nucleotide sequence ID" value="NZ_JBQQKR010000122.1"/>
</dbReference>
<organism evidence="6 7">
    <name type="scientific">Pseudomonas helleri</name>
    <dbReference type="NCBI Taxonomy" id="1608996"/>
    <lineage>
        <taxon>Bacteria</taxon>
        <taxon>Pseudomonadati</taxon>
        <taxon>Pseudomonadota</taxon>
        <taxon>Gammaproteobacteria</taxon>
        <taxon>Pseudomonadales</taxon>
        <taxon>Pseudomonadaceae</taxon>
        <taxon>Pseudomonas</taxon>
    </lineage>
</organism>
<dbReference type="GO" id="GO:0005886">
    <property type="term" value="C:plasma membrane"/>
    <property type="evidence" value="ECO:0007669"/>
    <property type="project" value="UniProtKB-SubCell"/>
</dbReference>
<gene>
    <name evidence="6" type="ORF">GHO28_13320</name>
</gene>
<dbReference type="PROSITE" id="PS50887">
    <property type="entry name" value="GGDEF"/>
    <property type="match status" value="1"/>
</dbReference>
<dbReference type="InterPro" id="IPR000160">
    <property type="entry name" value="GGDEF_dom"/>
</dbReference>
<dbReference type="EC" id="2.7.7.65" evidence="3"/>
<dbReference type="FunFam" id="3.30.70.270:FF:000001">
    <property type="entry name" value="Diguanylate cyclase domain protein"/>
    <property type="match status" value="1"/>
</dbReference>
<comment type="caution">
    <text evidence="6">The sequence shown here is derived from an EMBL/GenBank/DDBJ whole genome shotgun (WGS) entry which is preliminary data.</text>
</comment>
<evidence type="ECO:0000256" key="1">
    <source>
        <dbReference type="ARBA" id="ARBA00001946"/>
    </source>
</evidence>
<dbReference type="InterPro" id="IPR050469">
    <property type="entry name" value="Diguanylate_Cyclase"/>
</dbReference>
<dbReference type="SUPFAM" id="SSF55785">
    <property type="entry name" value="PYP-like sensor domain (PAS domain)"/>
    <property type="match status" value="1"/>
</dbReference>
<dbReference type="PANTHER" id="PTHR45138">
    <property type="entry name" value="REGULATORY COMPONENTS OF SENSORY TRANSDUCTION SYSTEM"/>
    <property type="match status" value="1"/>
</dbReference>
<evidence type="ECO:0000256" key="3">
    <source>
        <dbReference type="ARBA" id="ARBA00012528"/>
    </source>
</evidence>
<sequence length="300" mass="33945">MIDSKQLALILEALPDPAFIFTRSGKYVAVFGGRDTRYYHDGTGLIGLYIQDLIKPEKANWFLEQIAKALDTQKLMVVEYELSNRDVKGLLDEGPTDPIWFEGRIQALSFQVDEDDVVLWVASNISERHHLEVKLRELSDTDQLTGLYNRRRLEHDLTLHHQALTRYAVPTSVCMFDLDNLKIINDTQGHHVGDQMIQAAANICRTALRKNDTACRFGGDEFVIALPNTAGEQAMQFAERLHGYFKQELDHFSVGNIVVTASIGITSMVPEDTTHEDTLKRADRALYEAKKAGKNRIVWG</sequence>
<dbReference type="InterPro" id="IPR043128">
    <property type="entry name" value="Rev_trsase/Diguanyl_cyclase"/>
</dbReference>
<comment type="catalytic activity">
    <reaction evidence="4">
        <text>2 GTP = 3',3'-c-di-GMP + 2 diphosphate</text>
        <dbReference type="Rhea" id="RHEA:24898"/>
        <dbReference type="ChEBI" id="CHEBI:33019"/>
        <dbReference type="ChEBI" id="CHEBI:37565"/>
        <dbReference type="ChEBI" id="CHEBI:58805"/>
        <dbReference type="EC" id="2.7.7.65"/>
    </reaction>
</comment>
<feature type="domain" description="GGDEF" evidence="5">
    <location>
        <begin position="169"/>
        <end position="300"/>
    </location>
</feature>
<name>A0A6I1WKM5_9PSED</name>
<dbReference type="Pfam" id="PF00990">
    <property type="entry name" value="GGDEF"/>
    <property type="match status" value="1"/>
</dbReference>
<comment type="subcellular location">
    <subcellularLocation>
        <location evidence="2">Cell inner membrane</location>
    </subcellularLocation>
</comment>
<dbReference type="PANTHER" id="PTHR45138:SF9">
    <property type="entry name" value="DIGUANYLATE CYCLASE DGCM-RELATED"/>
    <property type="match status" value="1"/>
</dbReference>
<protein>
    <recommendedName>
        <fullName evidence="3">diguanylate cyclase</fullName>
        <ecNumber evidence="3">2.7.7.65</ecNumber>
    </recommendedName>
</protein>
<evidence type="ECO:0000256" key="2">
    <source>
        <dbReference type="ARBA" id="ARBA00004533"/>
    </source>
</evidence>
<dbReference type="Gene3D" id="3.30.450.20">
    <property type="entry name" value="PAS domain"/>
    <property type="match status" value="1"/>
</dbReference>
<evidence type="ECO:0000259" key="5">
    <source>
        <dbReference type="PROSITE" id="PS50887"/>
    </source>
</evidence>
<dbReference type="SMART" id="SM00267">
    <property type="entry name" value="GGDEF"/>
    <property type="match status" value="1"/>
</dbReference>
<proteinExistence type="predicted"/>
<evidence type="ECO:0000313" key="7">
    <source>
        <dbReference type="Proteomes" id="UP000466863"/>
    </source>
</evidence>
<dbReference type="Proteomes" id="UP000466863">
    <property type="component" value="Unassembled WGS sequence"/>
</dbReference>
<evidence type="ECO:0000313" key="6">
    <source>
        <dbReference type="EMBL" id="MQU43474.1"/>
    </source>
</evidence>
<dbReference type="Gene3D" id="3.30.70.270">
    <property type="match status" value="1"/>
</dbReference>
<evidence type="ECO:0000256" key="4">
    <source>
        <dbReference type="ARBA" id="ARBA00034247"/>
    </source>
</evidence>
<comment type="cofactor">
    <cofactor evidence="1">
        <name>Mg(2+)</name>
        <dbReference type="ChEBI" id="CHEBI:18420"/>
    </cofactor>
</comment>
<dbReference type="InterPro" id="IPR035965">
    <property type="entry name" value="PAS-like_dom_sf"/>
</dbReference>
<dbReference type="EMBL" id="WIVV01000056">
    <property type="protein sequence ID" value="MQU43474.1"/>
    <property type="molecule type" value="Genomic_DNA"/>
</dbReference>
<dbReference type="GO" id="GO:1902201">
    <property type="term" value="P:negative regulation of bacterial-type flagellum-dependent cell motility"/>
    <property type="evidence" value="ECO:0007669"/>
    <property type="project" value="TreeGrafter"/>
</dbReference>
<accession>A0A6I1WKM5</accession>
<dbReference type="GO" id="GO:0052621">
    <property type="term" value="F:diguanylate cyclase activity"/>
    <property type="evidence" value="ECO:0007669"/>
    <property type="project" value="UniProtKB-EC"/>
</dbReference>
<dbReference type="SUPFAM" id="SSF55073">
    <property type="entry name" value="Nucleotide cyclase"/>
    <property type="match status" value="1"/>
</dbReference>
<reference evidence="6 7" key="1">
    <citation type="submission" date="2019-10" db="EMBL/GenBank/DDBJ databases">
        <title>Evaluation of single-gene subtyping targets for Pseudomonas.</title>
        <authorList>
            <person name="Reichler S.J."/>
            <person name="Orsi R.H."/>
            <person name="Wiedmann M."/>
            <person name="Martin N.H."/>
            <person name="Murphy S.I."/>
        </authorList>
    </citation>
    <scope>NUCLEOTIDE SEQUENCE [LARGE SCALE GENOMIC DNA]</scope>
    <source>
        <strain evidence="6 7">FSL R10-1876</strain>
    </source>
</reference>
<dbReference type="CDD" id="cd01949">
    <property type="entry name" value="GGDEF"/>
    <property type="match status" value="1"/>
</dbReference>
<dbReference type="GO" id="GO:0043709">
    <property type="term" value="P:cell adhesion involved in single-species biofilm formation"/>
    <property type="evidence" value="ECO:0007669"/>
    <property type="project" value="TreeGrafter"/>
</dbReference>